<keyword evidence="3" id="KW-1185">Reference proteome</keyword>
<keyword evidence="1" id="KW-0732">Signal</keyword>
<evidence type="ECO:0000313" key="3">
    <source>
        <dbReference type="Proteomes" id="UP000077381"/>
    </source>
</evidence>
<evidence type="ECO:0000313" key="2">
    <source>
        <dbReference type="EMBL" id="OAH09652.1"/>
    </source>
</evidence>
<dbReference type="Proteomes" id="UP000077381">
    <property type="component" value="Unassembled WGS sequence"/>
</dbReference>
<dbReference type="PATRIC" id="fig|1716141.3.peg.7445"/>
<feature type="chain" id="PRO_5008062752" evidence="1">
    <location>
        <begin position="30"/>
        <end position="167"/>
    </location>
</feature>
<protein>
    <submittedName>
        <fullName evidence="2">Ricin-type beta-trefoil lectin domain protein</fullName>
    </submittedName>
</protein>
<dbReference type="STRING" id="1716141.STSP_70330"/>
<reference evidence="2 3" key="1">
    <citation type="submission" date="2015-12" db="EMBL/GenBank/DDBJ databases">
        <title>Genome sequence of Streptomyces sp. G25.</title>
        <authorList>
            <person name="Poehlein A."/>
            <person name="Roettig A."/>
            <person name="Hiessl S."/>
            <person name="Hauschild P."/>
            <person name="Schauer J."/>
            <person name="Madkour M.H."/>
            <person name="Al-Ansari A.M."/>
            <person name="Almakishah N.H."/>
            <person name="Steinbuechel A."/>
            <person name="Daniel R."/>
        </authorList>
    </citation>
    <scope>NUCLEOTIDE SEQUENCE [LARGE SCALE GENOMIC DNA]</scope>
    <source>
        <strain evidence="3">G25(2015)</strain>
    </source>
</reference>
<organism evidence="2 3">
    <name type="scientific">Streptomyces jeddahensis</name>
    <dbReference type="NCBI Taxonomy" id="1716141"/>
    <lineage>
        <taxon>Bacteria</taxon>
        <taxon>Bacillati</taxon>
        <taxon>Actinomycetota</taxon>
        <taxon>Actinomycetes</taxon>
        <taxon>Kitasatosporales</taxon>
        <taxon>Streptomycetaceae</taxon>
        <taxon>Streptomyces</taxon>
    </lineage>
</organism>
<gene>
    <name evidence="2" type="ORF">STSP_70330</name>
</gene>
<dbReference type="InterPro" id="IPR035992">
    <property type="entry name" value="Ricin_B-like_lectins"/>
</dbReference>
<dbReference type="SUPFAM" id="SSF50370">
    <property type="entry name" value="Ricin B-like lectins"/>
    <property type="match status" value="1"/>
</dbReference>
<dbReference type="PROSITE" id="PS50231">
    <property type="entry name" value="RICIN_B_LECTIN"/>
    <property type="match status" value="1"/>
</dbReference>
<dbReference type="EMBL" id="LOHS01000193">
    <property type="protein sequence ID" value="OAH09652.1"/>
    <property type="molecule type" value="Genomic_DNA"/>
</dbReference>
<accession>A0A177HFC4</accession>
<feature type="signal peptide" evidence="1">
    <location>
        <begin position="1"/>
        <end position="29"/>
    </location>
</feature>
<dbReference type="Gene3D" id="2.80.10.50">
    <property type="match status" value="1"/>
</dbReference>
<dbReference type="GO" id="GO:0030246">
    <property type="term" value="F:carbohydrate binding"/>
    <property type="evidence" value="ECO:0007669"/>
    <property type="project" value="UniProtKB-KW"/>
</dbReference>
<dbReference type="AlphaFoldDB" id="A0A177HFC4"/>
<name>A0A177HFC4_9ACTN</name>
<keyword evidence="2" id="KW-0430">Lectin</keyword>
<evidence type="ECO:0000256" key="1">
    <source>
        <dbReference type="SAM" id="SignalP"/>
    </source>
</evidence>
<proteinExistence type="predicted"/>
<comment type="caution">
    <text evidence="2">The sequence shown here is derived from an EMBL/GenBank/DDBJ whole genome shotgun (WGS) entry which is preliminary data.</text>
</comment>
<dbReference type="CDD" id="cd23415">
    <property type="entry name" value="beta-trefoil_Ricin_AH"/>
    <property type="match status" value="1"/>
</dbReference>
<sequence>MGWKMMRRGVVAVMAALGTLVATSSSASAYGVKTSYFQNYDPEVGCLDYRSDVGVYTTRCNLGEYQQWIWNNTPGIATPMRQVATQKCLELKESMSGGWYPGMSTCDSTDRWQRWYVRYPSRGGIPFIVSAAVEEQCLQGLGDGDRVTATWHCVSDKPRVRWRVLSL</sequence>